<reference evidence="3" key="1">
    <citation type="submission" date="2011-08" db="EMBL/GenBank/DDBJ databases">
        <authorList>
            <person name="Rombauts S."/>
        </authorList>
    </citation>
    <scope>NUCLEOTIDE SEQUENCE</scope>
    <source>
        <strain evidence="3">London</strain>
    </source>
</reference>
<reference evidence="2" key="2">
    <citation type="submission" date="2015-06" db="UniProtKB">
        <authorList>
            <consortium name="EnsemblMetazoa"/>
        </authorList>
    </citation>
    <scope>IDENTIFICATION</scope>
</reference>
<dbReference type="Proteomes" id="UP000015104">
    <property type="component" value="Unassembled WGS sequence"/>
</dbReference>
<dbReference type="AlphaFoldDB" id="T1K8I7"/>
<dbReference type="Gene3D" id="3.40.50.150">
    <property type="entry name" value="Vaccinia Virus protein VP39"/>
    <property type="match status" value="1"/>
</dbReference>
<name>T1K8I7_TETUR</name>
<feature type="domain" description="Anamorsin N-terminal" evidence="1">
    <location>
        <begin position="39"/>
        <end position="116"/>
    </location>
</feature>
<protein>
    <recommendedName>
        <fullName evidence="1">Anamorsin N-terminal domain-containing protein</fullName>
    </recommendedName>
</protein>
<dbReference type="HOGENOM" id="CLU_1847641_0_0_1"/>
<keyword evidence="3" id="KW-1185">Reference proteome</keyword>
<evidence type="ECO:0000313" key="2">
    <source>
        <dbReference type="EnsemblMetazoa" id="tetur07g01470.1"/>
    </source>
</evidence>
<accession>T1K8I7</accession>
<dbReference type="InterPro" id="IPR029063">
    <property type="entry name" value="SAM-dependent_MTases_sf"/>
</dbReference>
<dbReference type="Pfam" id="PF20922">
    <property type="entry name" value="Anamorsin_N"/>
    <property type="match status" value="1"/>
</dbReference>
<proteinExistence type="predicted"/>
<evidence type="ECO:0000259" key="1">
    <source>
        <dbReference type="Pfam" id="PF20922"/>
    </source>
</evidence>
<evidence type="ECO:0000313" key="3">
    <source>
        <dbReference type="Proteomes" id="UP000015104"/>
    </source>
</evidence>
<sequence>MLTCSAKGSQATISGCHLSKALPPVLNRRYRDLEDKIDSSKSIIENLRDTIGVEGNLFVEKVSQLTKDKLQPSSFHKIFYGYIDVTPSIKQLNDAILDQLIKLVRPKGQLFIKNLFKNICDYSHQYLRFISRSTNGHQR</sequence>
<organism evidence="2 3">
    <name type="scientific">Tetranychus urticae</name>
    <name type="common">Two-spotted spider mite</name>
    <dbReference type="NCBI Taxonomy" id="32264"/>
    <lineage>
        <taxon>Eukaryota</taxon>
        <taxon>Metazoa</taxon>
        <taxon>Ecdysozoa</taxon>
        <taxon>Arthropoda</taxon>
        <taxon>Chelicerata</taxon>
        <taxon>Arachnida</taxon>
        <taxon>Acari</taxon>
        <taxon>Acariformes</taxon>
        <taxon>Trombidiformes</taxon>
        <taxon>Prostigmata</taxon>
        <taxon>Eleutherengona</taxon>
        <taxon>Raphignathae</taxon>
        <taxon>Tetranychoidea</taxon>
        <taxon>Tetranychidae</taxon>
        <taxon>Tetranychus</taxon>
    </lineage>
</organism>
<dbReference type="EnsemblMetazoa" id="tetur07g01470.1">
    <property type="protein sequence ID" value="tetur07g01470.1"/>
    <property type="gene ID" value="tetur07g01470"/>
</dbReference>
<dbReference type="InterPro" id="IPR049011">
    <property type="entry name" value="Anamorsin_N_metazoan"/>
</dbReference>
<dbReference type="EMBL" id="CAEY01001876">
    <property type="status" value="NOT_ANNOTATED_CDS"/>
    <property type="molecule type" value="Genomic_DNA"/>
</dbReference>